<evidence type="ECO:0000313" key="2">
    <source>
        <dbReference type="Proteomes" id="UP000674234"/>
    </source>
</evidence>
<comment type="caution">
    <text evidence="1">The sequence shown here is derived from an EMBL/GenBank/DDBJ whole genome shotgun (WGS) entry which is preliminary data.</text>
</comment>
<evidence type="ECO:0008006" key="3">
    <source>
        <dbReference type="Google" id="ProtNLM"/>
    </source>
</evidence>
<dbReference type="EMBL" id="JAFCNB010000005">
    <property type="protein sequence ID" value="MBP2704419.1"/>
    <property type="molecule type" value="Genomic_DNA"/>
</dbReference>
<name>A0A940WF10_9ACTN</name>
<proteinExistence type="predicted"/>
<dbReference type="AlphaFoldDB" id="A0A940WF10"/>
<organism evidence="1 2">
    <name type="scientific">Microbispora oryzae</name>
    <dbReference type="NCBI Taxonomy" id="2806554"/>
    <lineage>
        <taxon>Bacteria</taxon>
        <taxon>Bacillati</taxon>
        <taxon>Actinomycetota</taxon>
        <taxon>Actinomycetes</taxon>
        <taxon>Streptosporangiales</taxon>
        <taxon>Streptosporangiaceae</taxon>
        <taxon>Microbispora</taxon>
    </lineage>
</organism>
<keyword evidence="2" id="KW-1185">Reference proteome</keyword>
<sequence>MPTWRTEVTSVTPEALTEDQREALALALPGFSTITDDEMTRSVIIAFDVEARTPREAAARASKALTDAARQALGDVLPFLGIRAGRGDTAPKPAMPELLGYAEIATVLQVSRQRARELAETHPDFPPPVSRLSMGPIFTLESVMDFAKGWERRAGRPRKTA</sequence>
<gene>
    <name evidence="1" type="ORF">JOL79_11400</name>
</gene>
<dbReference type="Proteomes" id="UP000674234">
    <property type="component" value="Unassembled WGS sequence"/>
</dbReference>
<evidence type="ECO:0000313" key="1">
    <source>
        <dbReference type="EMBL" id="MBP2704419.1"/>
    </source>
</evidence>
<dbReference type="RefSeq" id="WP_210155724.1">
    <property type="nucleotide sequence ID" value="NZ_JAFCNB010000005.1"/>
</dbReference>
<protein>
    <recommendedName>
        <fullName evidence="3">Helix-turn-helix domain-containing protein</fullName>
    </recommendedName>
</protein>
<reference evidence="1" key="1">
    <citation type="submission" date="2021-02" db="EMBL/GenBank/DDBJ databases">
        <title>Draft genome sequence of Microbispora sp. RL4-1S isolated from rice leaves in Thailand.</title>
        <authorList>
            <person name="Muangham S."/>
            <person name="Duangmal K."/>
        </authorList>
    </citation>
    <scope>NUCLEOTIDE SEQUENCE</scope>
    <source>
        <strain evidence="1">RL4-1S</strain>
    </source>
</reference>
<accession>A0A940WF10</accession>